<proteinExistence type="predicted"/>
<feature type="non-terminal residue" evidence="1">
    <location>
        <position position="252"/>
    </location>
</feature>
<accession>A0A699ZNA9</accession>
<comment type="caution">
    <text evidence="1">The sequence shown here is derived from an EMBL/GenBank/DDBJ whole genome shotgun (WGS) entry which is preliminary data.</text>
</comment>
<organism evidence="1 2">
    <name type="scientific">Haematococcus lacustris</name>
    <name type="common">Green alga</name>
    <name type="synonym">Haematococcus pluvialis</name>
    <dbReference type="NCBI Taxonomy" id="44745"/>
    <lineage>
        <taxon>Eukaryota</taxon>
        <taxon>Viridiplantae</taxon>
        <taxon>Chlorophyta</taxon>
        <taxon>core chlorophytes</taxon>
        <taxon>Chlorophyceae</taxon>
        <taxon>CS clade</taxon>
        <taxon>Chlamydomonadales</taxon>
        <taxon>Haematococcaceae</taxon>
        <taxon>Haematococcus</taxon>
    </lineage>
</organism>
<keyword evidence="2" id="KW-1185">Reference proteome</keyword>
<sequence>MVHGVKLETIDSASGEVKALIRQLNRLANASTLEEHTAALAGFDEDVTLDTPFIQIQGRERIRILATLTKFFLGHFEIEPRLVKISVPEAAATKGGVLEVDGIVHWLPHRPWYFLPSLFLPRDIPIFADVSMGVKAHNDKVFFVSGKNHNLPHVPRILRILAGYVAGATVSIAEPAFNTFMDWYHAGVDNVTEAKNTSIRATEYLSSQAARATDMVQSTAASLTEKVQDNVSSTVSKVADITSDTVTKAADM</sequence>
<dbReference type="Proteomes" id="UP000485058">
    <property type="component" value="Unassembled WGS sequence"/>
</dbReference>
<evidence type="ECO:0000313" key="1">
    <source>
        <dbReference type="EMBL" id="GFH17342.1"/>
    </source>
</evidence>
<feature type="non-terminal residue" evidence="1">
    <location>
        <position position="1"/>
    </location>
</feature>
<dbReference type="AlphaFoldDB" id="A0A699ZNA9"/>
<gene>
    <name evidence="1" type="ORF">HaLaN_13955</name>
</gene>
<name>A0A699ZNA9_HAELA</name>
<reference evidence="1 2" key="1">
    <citation type="submission" date="2020-02" db="EMBL/GenBank/DDBJ databases">
        <title>Draft genome sequence of Haematococcus lacustris strain NIES-144.</title>
        <authorList>
            <person name="Morimoto D."/>
            <person name="Nakagawa S."/>
            <person name="Yoshida T."/>
            <person name="Sawayama S."/>
        </authorList>
    </citation>
    <scope>NUCLEOTIDE SEQUENCE [LARGE SCALE GENOMIC DNA]</scope>
    <source>
        <strain evidence="1 2">NIES-144</strain>
    </source>
</reference>
<dbReference type="EMBL" id="BLLF01001133">
    <property type="protein sequence ID" value="GFH17342.1"/>
    <property type="molecule type" value="Genomic_DNA"/>
</dbReference>
<protein>
    <submittedName>
        <fullName evidence="1">Uncharacterized protein</fullName>
    </submittedName>
</protein>
<evidence type="ECO:0000313" key="2">
    <source>
        <dbReference type="Proteomes" id="UP000485058"/>
    </source>
</evidence>